<accession>A0ABM0MUT6</accession>
<sequence>MSGPDPHAKPNLNPIQTDPPVFVKQIKNAKLYTVGKGDDQIKVLHVWGTPYEMGFAHGTILKDEAKSFIDDVWKYIEDEAYGYVNKTVSFLSPWFVKDVISLGMDFALELEVLATKKYTSQYFLDELKGISDASGIDYKKIERIHMLGEITKGTCSMFGAWGKAVPDSESVLQLRALDWDIDGPFKNHPQVTVYHPESTNGHTFANVGWSGWIGSITGMSDRQMAISEIGVVDADASWGSESRIGVPFTYLLRDVLQYDNTLDDSINRIANAHRTCDLLLGVGDAKLNTFRGVAYSAGVSNFYDDQNMMPVGDWHPRMEGLVYYSRGWVHADWTAVLARQLKKYYGNITPANTIRDLVSIVQTGDTHTAIYDLKNGLMYVANARKDGASGAKMAYDRPFVRMDMNTLFGETRPTV</sequence>
<keyword evidence="1" id="KW-1185">Reference proteome</keyword>
<dbReference type="InterPro" id="IPR047803">
    <property type="entry name" value="DCD1A/B-like"/>
</dbReference>
<protein>
    <submittedName>
        <fullName evidence="2">Protein dcd1A-like</fullName>
    </submittedName>
</protein>
<dbReference type="Gene3D" id="3.60.60.10">
    <property type="entry name" value="Penicillin V Acylase, Chain A"/>
    <property type="match status" value="1"/>
</dbReference>
<name>A0ABM0MUT6_SACKO</name>
<reference evidence="2" key="1">
    <citation type="submission" date="2025-08" db="UniProtKB">
        <authorList>
            <consortium name="RefSeq"/>
        </authorList>
    </citation>
    <scope>IDENTIFICATION</scope>
    <source>
        <tissue evidence="2">Testes</tissue>
    </source>
</reference>
<dbReference type="Proteomes" id="UP000694865">
    <property type="component" value="Unplaced"/>
</dbReference>
<evidence type="ECO:0000313" key="1">
    <source>
        <dbReference type="Proteomes" id="UP000694865"/>
    </source>
</evidence>
<gene>
    <name evidence="2" type="primary">LOC102804761</name>
</gene>
<proteinExistence type="predicted"/>
<organism evidence="1 2">
    <name type="scientific">Saccoglossus kowalevskii</name>
    <name type="common">Acorn worm</name>
    <dbReference type="NCBI Taxonomy" id="10224"/>
    <lineage>
        <taxon>Eukaryota</taxon>
        <taxon>Metazoa</taxon>
        <taxon>Hemichordata</taxon>
        <taxon>Enteropneusta</taxon>
        <taxon>Harrimaniidae</taxon>
        <taxon>Saccoglossus</taxon>
    </lineage>
</organism>
<dbReference type="GeneID" id="102804761"/>
<evidence type="ECO:0000313" key="2">
    <source>
        <dbReference type="RefSeq" id="XP_006823777.1"/>
    </source>
</evidence>
<dbReference type="PANTHER" id="PTHR35190">
    <property type="entry name" value="PROTEIN DCD1B"/>
    <property type="match status" value="1"/>
</dbReference>
<dbReference type="RefSeq" id="XP_006823777.1">
    <property type="nucleotide sequence ID" value="XM_006823714.1"/>
</dbReference>
<dbReference type="PANTHER" id="PTHR35190:SF2">
    <property type="entry name" value="PROTEIN DCD1B"/>
    <property type="match status" value="1"/>
</dbReference>